<sequence length="63" mass="7258">MNTVFINFIMIGTPRLSTTNNNLIYVLLFSREILISYDDNNDEAENGICTTHTNYTISIRLSR</sequence>
<protein>
    <submittedName>
        <fullName evidence="1">Uncharacterized protein</fullName>
    </submittedName>
</protein>
<organism evidence="1">
    <name type="scientific">Lepeophtheirus salmonis</name>
    <name type="common">Salmon louse</name>
    <name type="synonym">Caligus salmonis</name>
    <dbReference type="NCBI Taxonomy" id="72036"/>
    <lineage>
        <taxon>Eukaryota</taxon>
        <taxon>Metazoa</taxon>
        <taxon>Ecdysozoa</taxon>
        <taxon>Arthropoda</taxon>
        <taxon>Crustacea</taxon>
        <taxon>Multicrustacea</taxon>
        <taxon>Hexanauplia</taxon>
        <taxon>Copepoda</taxon>
        <taxon>Siphonostomatoida</taxon>
        <taxon>Caligidae</taxon>
        <taxon>Lepeophtheirus</taxon>
    </lineage>
</organism>
<evidence type="ECO:0000313" key="1">
    <source>
        <dbReference type="EMBL" id="CDW43872.1"/>
    </source>
</evidence>
<name>A0A0K2V165_LEPSM</name>
<reference evidence="1" key="1">
    <citation type="submission" date="2014-05" db="EMBL/GenBank/DDBJ databases">
        <authorList>
            <person name="Chronopoulou M."/>
        </authorList>
    </citation>
    <scope>NUCLEOTIDE SEQUENCE</scope>
    <source>
        <tissue evidence="1">Whole organism</tissue>
    </source>
</reference>
<dbReference type="EMBL" id="HACA01026511">
    <property type="protein sequence ID" value="CDW43872.1"/>
    <property type="molecule type" value="Transcribed_RNA"/>
</dbReference>
<dbReference type="AlphaFoldDB" id="A0A0K2V165"/>
<accession>A0A0K2V165</accession>
<proteinExistence type="predicted"/>